<dbReference type="AlphaFoldDB" id="A0A5S6R3J6"/>
<dbReference type="WBParaSite" id="TMUE_3000014075.1">
    <property type="protein sequence ID" value="TMUE_3000014075.1"/>
    <property type="gene ID" value="WBGene00292834"/>
</dbReference>
<dbReference type="STRING" id="70415.A0A5S6R3J6"/>
<accession>A0A5S6R3J6</accession>
<reference evidence="3" key="1">
    <citation type="submission" date="2019-12" db="UniProtKB">
        <authorList>
            <consortium name="WormBaseParasite"/>
        </authorList>
    </citation>
    <scope>IDENTIFICATION</scope>
</reference>
<keyword evidence="2" id="KW-1185">Reference proteome</keyword>
<proteinExistence type="predicted"/>
<evidence type="ECO:0000313" key="3">
    <source>
        <dbReference type="WBParaSite" id="TMUE_3000014075.1"/>
    </source>
</evidence>
<feature type="compositionally biased region" description="Polar residues" evidence="1">
    <location>
        <begin position="54"/>
        <end position="75"/>
    </location>
</feature>
<feature type="compositionally biased region" description="Basic and acidic residues" evidence="1">
    <location>
        <begin position="44"/>
        <end position="53"/>
    </location>
</feature>
<sequence length="366" mass="42014">MASPDSETTRTMVRSRSYVVENPSFSFDSNSPETSVAYFASNEASDRPSEMNTDRTTSATLVSDRSLPDSQSQTPFMSLSPVINDRLTSTLLQCRERVGEIDLSLDVVEQQLIGLNEMRCMLKEYHYLQQETLHMRQDQERRTLEIQIAYMCSLRDRLRKVQLKDSKLMTDAGASFKNSPPNVDKSSYYLNTNPQKVVKEKPMLSSQGRVFCRPHNDCVPVGPTRQEPPVQMPKILARRLAALVRGFLIRRLLRTAAVQNIRHSVRAYRARLESMNESRKLPDDELQYKGVLLYQLQAALIDIHRIFFVIPVRELVSKSLVARRIIVLLAGKQTLPAHFKRFIVTKRPSAVTRWRLSLVLLLYNLD</sequence>
<protein>
    <submittedName>
        <fullName evidence="3">Uncharacterized protein</fullName>
    </submittedName>
</protein>
<evidence type="ECO:0000313" key="2">
    <source>
        <dbReference type="Proteomes" id="UP000046395"/>
    </source>
</evidence>
<dbReference type="Proteomes" id="UP000046395">
    <property type="component" value="Unassembled WGS sequence"/>
</dbReference>
<organism evidence="2 3">
    <name type="scientific">Trichuris muris</name>
    <name type="common">Mouse whipworm</name>
    <dbReference type="NCBI Taxonomy" id="70415"/>
    <lineage>
        <taxon>Eukaryota</taxon>
        <taxon>Metazoa</taxon>
        <taxon>Ecdysozoa</taxon>
        <taxon>Nematoda</taxon>
        <taxon>Enoplea</taxon>
        <taxon>Dorylaimia</taxon>
        <taxon>Trichinellida</taxon>
        <taxon>Trichuridae</taxon>
        <taxon>Trichuris</taxon>
    </lineage>
</organism>
<feature type="region of interest" description="Disordered" evidence="1">
    <location>
        <begin position="39"/>
        <end position="75"/>
    </location>
</feature>
<evidence type="ECO:0000256" key="1">
    <source>
        <dbReference type="SAM" id="MobiDB-lite"/>
    </source>
</evidence>
<name>A0A5S6R3J6_TRIMR</name>